<proteinExistence type="predicted"/>
<accession>A0A7J6UF17</accession>
<evidence type="ECO:0000313" key="1">
    <source>
        <dbReference type="EMBL" id="KAF4733718.1"/>
    </source>
</evidence>
<reference evidence="3 4" key="1">
    <citation type="submission" date="2020-04" db="EMBL/GenBank/DDBJ databases">
        <title>Perkinsus olseni comparative genomics.</title>
        <authorList>
            <person name="Bogema D.R."/>
        </authorList>
    </citation>
    <scope>NUCLEOTIDE SEQUENCE [LARGE SCALE GENOMIC DNA]</scope>
    <source>
        <strain evidence="2">ATCC PRA-205</strain>
        <strain evidence="1 3">ATCC PRA-207</strain>
    </source>
</reference>
<keyword evidence="3" id="KW-1185">Reference proteome</keyword>
<sequence length="365" mass="41088">MHISVPPLRTIVAMRCQYVSDLWREHASCDLVADVLMEITAFLDDVSNSLAFCSEEVELSKAPSFIFFHEGVLKGVFEEGENLVLNTLPSLSDPRVIAPQGRHIQRAYHDDPGDRLVIFHGAYHDPGWDSKILVYDLQGRSLLGEWYTTGLDSTSTTSGMLNAMAAVGNHVFFGVSGRHTMFSDVLVAVLEPGTDVAYLKSIWHSRDPRCMMETIFPVEDGEDRVAVEVAYTLDDESRLLRISKIPHPRSQTLFSVDAVRPVLQGEAIPEWHDSDPRSITESKLLFVGYTRVIPRTDLPPRVERKFSLTDSWGVPYSPPMWCNRHARGDLAVDSSGVLHLIHQDYHDDKTVKLCRLRCGFLLPDE</sequence>
<organism evidence="2 4">
    <name type="scientific">Perkinsus olseni</name>
    <name type="common">Perkinsus atlanticus</name>
    <dbReference type="NCBI Taxonomy" id="32597"/>
    <lineage>
        <taxon>Eukaryota</taxon>
        <taxon>Sar</taxon>
        <taxon>Alveolata</taxon>
        <taxon>Perkinsozoa</taxon>
        <taxon>Perkinsea</taxon>
        <taxon>Perkinsida</taxon>
        <taxon>Perkinsidae</taxon>
        <taxon>Perkinsus</taxon>
    </lineage>
</organism>
<evidence type="ECO:0000313" key="3">
    <source>
        <dbReference type="Proteomes" id="UP000553632"/>
    </source>
</evidence>
<gene>
    <name evidence="2" type="ORF">FOZ62_009889</name>
    <name evidence="1" type="ORF">FOZ63_002229</name>
</gene>
<protein>
    <submittedName>
        <fullName evidence="2">Uncharacterized protein</fullName>
    </submittedName>
</protein>
<dbReference type="Proteomes" id="UP000553632">
    <property type="component" value="Unassembled WGS sequence"/>
</dbReference>
<dbReference type="Proteomes" id="UP000574390">
    <property type="component" value="Unassembled WGS sequence"/>
</dbReference>
<dbReference type="EMBL" id="JABANO010017319">
    <property type="protein sequence ID" value="KAF4733718.1"/>
    <property type="molecule type" value="Genomic_DNA"/>
</dbReference>
<name>A0A7J6UF17_PEROL</name>
<evidence type="ECO:0000313" key="4">
    <source>
        <dbReference type="Proteomes" id="UP000574390"/>
    </source>
</evidence>
<comment type="caution">
    <text evidence="2">The sequence shown here is derived from an EMBL/GenBank/DDBJ whole genome shotgun (WGS) entry which is preliminary data.</text>
</comment>
<dbReference type="AlphaFoldDB" id="A0A7J6UF17"/>
<evidence type="ECO:0000313" key="2">
    <source>
        <dbReference type="EMBL" id="KAF4755842.1"/>
    </source>
</evidence>
<dbReference type="EMBL" id="JABANM010000502">
    <property type="protein sequence ID" value="KAF4755842.1"/>
    <property type="molecule type" value="Genomic_DNA"/>
</dbReference>